<dbReference type="OrthoDB" id="6080452at2"/>
<evidence type="ECO:0008006" key="4">
    <source>
        <dbReference type="Google" id="ProtNLM"/>
    </source>
</evidence>
<dbReference type="PATRIC" id="fig|1177179.3.peg.2577"/>
<evidence type="ECO:0000313" key="3">
    <source>
        <dbReference type="Proteomes" id="UP000010164"/>
    </source>
</evidence>
<dbReference type="RefSeq" id="WP_008929763.1">
    <property type="nucleotide sequence ID" value="NZ_AMRJ01000022.1"/>
</dbReference>
<gene>
    <name evidence="2" type="ORF">A11A3_12955</name>
</gene>
<feature type="chain" id="PRO_5003947840" description="NolW-like domain-containing protein" evidence="1">
    <location>
        <begin position="26"/>
        <end position="256"/>
    </location>
</feature>
<protein>
    <recommendedName>
        <fullName evidence="4">NolW-like domain-containing protein</fullName>
    </recommendedName>
</protein>
<dbReference type="EMBL" id="AMRJ01000022">
    <property type="protein sequence ID" value="EKF73637.1"/>
    <property type="molecule type" value="Genomic_DNA"/>
</dbReference>
<proteinExistence type="predicted"/>
<reference evidence="2 3" key="1">
    <citation type="journal article" date="2012" name="J. Bacteriol.">
        <title>Genome Sequence of the Alkane-Degrading Bacterium Alcanivorax hongdengensis Type Strain A-11-3.</title>
        <authorList>
            <person name="Lai Q."/>
            <person name="Shao Z."/>
        </authorList>
    </citation>
    <scope>NUCLEOTIDE SEQUENCE [LARGE SCALE GENOMIC DNA]</scope>
    <source>
        <strain evidence="2 3">A-11-3</strain>
    </source>
</reference>
<keyword evidence="3" id="KW-1185">Reference proteome</keyword>
<comment type="caution">
    <text evidence="2">The sequence shown here is derived from an EMBL/GenBank/DDBJ whole genome shotgun (WGS) entry which is preliminary data.</text>
</comment>
<dbReference type="STRING" id="1177179.A11A3_12955"/>
<dbReference type="eggNOG" id="COG1450">
    <property type="taxonomic scope" value="Bacteria"/>
</dbReference>
<sequence>MARHHRFLPFALLFFSLLGSLPAGAEDFHIHVLNRPDAAHLASVIEPMLPPGGSVRLYQGQLIIRTTDDNMAELQAALGQLDDKPVTVVVYLRRQGSSSQTQSRAQANVHIQIPDSSSGQIRFEHQQRQQQQLDQYHIRTLSGYPARITEGTLVALTGGWPRNTQLVALDKGIEVVPQLTRDGDVVLQISQSYDRPANGTVATEHSATTLRVTPGQWRPMGSIDVEQNQATRGLNGVSQSRQRVSIPLEVMTQVIR</sequence>
<accession>L0WC14</accession>
<organism evidence="2 3">
    <name type="scientific">Alcanivorax hongdengensis A-11-3</name>
    <dbReference type="NCBI Taxonomy" id="1177179"/>
    <lineage>
        <taxon>Bacteria</taxon>
        <taxon>Pseudomonadati</taxon>
        <taxon>Pseudomonadota</taxon>
        <taxon>Gammaproteobacteria</taxon>
        <taxon>Oceanospirillales</taxon>
        <taxon>Alcanivoracaceae</taxon>
        <taxon>Alcanivorax</taxon>
    </lineage>
</organism>
<feature type="signal peptide" evidence="1">
    <location>
        <begin position="1"/>
        <end position="25"/>
    </location>
</feature>
<keyword evidence="1" id="KW-0732">Signal</keyword>
<dbReference type="Proteomes" id="UP000010164">
    <property type="component" value="Unassembled WGS sequence"/>
</dbReference>
<name>L0WC14_9GAMM</name>
<evidence type="ECO:0000256" key="1">
    <source>
        <dbReference type="SAM" id="SignalP"/>
    </source>
</evidence>
<evidence type="ECO:0000313" key="2">
    <source>
        <dbReference type="EMBL" id="EKF73637.1"/>
    </source>
</evidence>
<dbReference type="AlphaFoldDB" id="L0WC14"/>